<dbReference type="SUPFAM" id="SSF51126">
    <property type="entry name" value="Pectin lyase-like"/>
    <property type="match status" value="1"/>
</dbReference>
<dbReference type="InterPro" id="IPR018040">
    <property type="entry name" value="Pectinesterase_Tyr_AS"/>
</dbReference>
<comment type="similarity">
    <text evidence="3">In the N-terminal section; belongs to the PMEI family.</text>
</comment>
<dbReference type="SUPFAM" id="SSF101148">
    <property type="entry name" value="Plant invertase/pectin methylesterase inhibitor"/>
    <property type="match status" value="1"/>
</dbReference>
<evidence type="ECO:0000256" key="4">
    <source>
        <dbReference type="ARBA" id="ARBA00007786"/>
    </source>
</evidence>
<dbReference type="Proteomes" id="UP001152484">
    <property type="component" value="Unassembled WGS sequence"/>
</dbReference>
<dbReference type="Pfam" id="PF04043">
    <property type="entry name" value="PMEI"/>
    <property type="match status" value="1"/>
</dbReference>
<dbReference type="PROSITE" id="PS00800">
    <property type="entry name" value="PECTINESTERASE_1"/>
    <property type="match status" value="1"/>
</dbReference>
<dbReference type="Pfam" id="PF01095">
    <property type="entry name" value="Pectinesterase"/>
    <property type="match status" value="1"/>
</dbReference>
<keyword evidence="6 12" id="KW-0134">Cell wall</keyword>
<evidence type="ECO:0000256" key="8">
    <source>
        <dbReference type="ARBA" id="ARBA00022801"/>
    </source>
</evidence>
<keyword evidence="10 12" id="KW-0961">Cell wall biogenesis/degradation</keyword>
<comment type="catalytic activity">
    <reaction evidence="11 12">
        <text>[(1-&gt;4)-alpha-D-galacturonosyl methyl ester](n) + n H2O = [(1-&gt;4)-alpha-D-galacturonosyl](n) + n methanol + n H(+)</text>
        <dbReference type="Rhea" id="RHEA:22380"/>
        <dbReference type="Rhea" id="RHEA-COMP:14570"/>
        <dbReference type="Rhea" id="RHEA-COMP:14573"/>
        <dbReference type="ChEBI" id="CHEBI:15377"/>
        <dbReference type="ChEBI" id="CHEBI:15378"/>
        <dbReference type="ChEBI" id="CHEBI:17790"/>
        <dbReference type="ChEBI" id="CHEBI:140522"/>
        <dbReference type="ChEBI" id="CHEBI:140523"/>
        <dbReference type="EC" id="3.1.1.11"/>
    </reaction>
</comment>
<dbReference type="InterPro" id="IPR006501">
    <property type="entry name" value="Pectinesterase_inhib_dom"/>
</dbReference>
<comment type="subcellular location">
    <subcellularLocation>
        <location evidence="1 12">Secreted</location>
        <location evidence="1 12">Cell wall</location>
    </subcellularLocation>
</comment>
<evidence type="ECO:0000256" key="9">
    <source>
        <dbReference type="ARBA" id="ARBA00023085"/>
    </source>
</evidence>
<comment type="caution">
    <text evidence="14">The sequence shown here is derived from an EMBL/GenBank/DDBJ whole genome shotgun (WGS) entry which is preliminary data.</text>
</comment>
<keyword evidence="7 12" id="KW-0964">Secreted</keyword>
<feature type="domain" description="Pectinesterase inhibitor" evidence="13">
    <location>
        <begin position="32"/>
        <end position="183"/>
    </location>
</feature>
<dbReference type="PANTHER" id="PTHR31707">
    <property type="entry name" value="PECTINESTERASE"/>
    <property type="match status" value="1"/>
</dbReference>
<dbReference type="Gene3D" id="1.20.140.40">
    <property type="entry name" value="Invertase/pectin methylesterase inhibitor family protein"/>
    <property type="match status" value="1"/>
</dbReference>
<evidence type="ECO:0000256" key="5">
    <source>
        <dbReference type="ARBA" id="ARBA00013229"/>
    </source>
</evidence>
<gene>
    <name evidence="14" type="ORF">CEURO_LOCUS3636</name>
</gene>
<evidence type="ECO:0000256" key="10">
    <source>
        <dbReference type="ARBA" id="ARBA00023316"/>
    </source>
</evidence>
<evidence type="ECO:0000256" key="2">
    <source>
        <dbReference type="ARBA" id="ARBA00005184"/>
    </source>
</evidence>
<dbReference type="GO" id="GO:0030599">
    <property type="term" value="F:pectinesterase activity"/>
    <property type="evidence" value="ECO:0007669"/>
    <property type="project" value="UniProtKB-UniRule"/>
</dbReference>
<dbReference type="InterPro" id="IPR012334">
    <property type="entry name" value="Pectin_lyas_fold"/>
</dbReference>
<dbReference type="Gene3D" id="2.160.20.10">
    <property type="entry name" value="Single-stranded right-handed beta-helix, Pectin lyase-like"/>
    <property type="match status" value="1"/>
</dbReference>
<dbReference type="EMBL" id="CAMAPE010000005">
    <property type="protein sequence ID" value="CAH9070381.1"/>
    <property type="molecule type" value="Genomic_DNA"/>
</dbReference>
<organism evidence="14 15">
    <name type="scientific">Cuscuta europaea</name>
    <name type="common">European dodder</name>
    <dbReference type="NCBI Taxonomy" id="41803"/>
    <lineage>
        <taxon>Eukaryota</taxon>
        <taxon>Viridiplantae</taxon>
        <taxon>Streptophyta</taxon>
        <taxon>Embryophyta</taxon>
        <taxon>Tracheophyta</taxon>
        <taxon>Spermatophyta</taxon>
        <taxon>Magnoliopsida</taxon>
        <taxon>eudicotyledons</taxon>
        <taxon>Gunneridae</taxon>
        <taxon>Pentapetalae</taxon>
        <taxon>asterids</taxon>
        <taxon>lamiids</taxon>
        <taxon>Solanales</taxon>
        <taxon>Convolvulaceae</taxon>
        <taxon>Cuscuteae</taxon>
        <taxon>Cuscuta</taxon>
        <taxon>Cuscuta subgen. Cuscuta</taxon>
    </lineage>
</organism>
<evidence type="ECO:0000313" key="15">
    <source>
        <dbReference type="Proteomes" id="UP001152484"/>
    </source>
</evidence>
<dbReference type="FunFam" id="2.160.20.10:FF:000029">
    <property type="entry name" value="Pectinesterase 4"/>
    <property type="match status" value="1"/>
</dbReference>
<feature type="chain" id="PRO_5040533813" description="Pectinesterase" evidence="12">
    <location>
        <begin position="21"/>
        <end position="539"/>
    </location>
</feature>
<dbReference type="GO" id="GO:0042545">
    <property type="term" value="P:cell wall modification"/>
    <property type="evidence" value="ECO:0007669"/>
    <property type="project" value="UniProtKB-UniRule"/>
</dbReference>
<dbReference type="InterPro" id="IPR035513">
    <property type="entry name" value="Invertase/methylesterase_inhib"/>
</dbReference>
<reference evidence="14" key="1">
    <citation type="submission" date="2022-07" db="EMBL/GenBank/DDBJ databases">
        <authorList>
            <person name="Macas J."/>
            <person name="Novak P."/>
            <person name="Neumann P."/>
        </authorList>
    </citation>
    <scope>NUCLEOTIDE SEQUENCE</scope>
</reference>
<evidence type="ECO:0000256" key="1">
    <source>
        <dbReference type="ARBA" id="ARBA00004191"/>
    </source>
</evidence>
<dbReference type="EC" id="3.1.1.11" evidence="5 12"/>
<protein>
    <recommendedName>
        <fullName evidence="5 12">Pectinesterase</fullName>
        <ecNumber evidence="5 12">3.1.1.11</ecNumber>
    </recommendedName>
</protein>
<evidence type="ECO:0000256" key="12">
    <source>
        <dbReference type="RuleBase" id="RU000589"/>
    </source>
</evidence>
<comment type="similarity">
    <text evidence="4">In the C-terminal section; belongs to the pectinesterase family.</text>
</comment>
<evidence type="ECO:0000259" key="13">
    <source>
        <dbReference type="SMART" id="SM00856"/>
    </source>
</evidence>
<sequence length="539" mass="59567">MGLSIHLLPLTAFLFVSAFAQSPYLPQEHYPPTPPIIVSTCKASRDPATCEHVINRSGHVSPGSTARQVILSLLHLTLHNLHTAKVQLKNIKHGSNMTRATAANNSIEPIGYSRYRVGMTITHGLSAGSSKLKDSRAWLSAALSSQYDGLGGLRKVNDSKDTIDAMAFMNNTLIGTTSTALSMLANYDFHGENTSLWGPPKTERDGFWEPTDEKEWSDFKDGGGGGYKNLAYNATVCKTGGCDYRTVQDAVDAAPESKPAEKFVIRIKAGVYNETVRVSLYKYNVVFVGDGMGKTVITGCLNAGQPGMGIFHTATVGVLGDGFTARNITFENTAVGYQAVAFRSDADRTVMEFCEFRGNQDTLYAKSLRQFYKSCHIRGNVDFIFGNAAAFFQDCKILIAPRPTQPEAGEDNTITAQGRLEPVQSTGFVFHKCSIKGTKKYMKQYLKNKDVHNNFLGRPWKEYSRTVFIRCNYGGLISEKGWMVWDGEFALKTLYYGEFENRGIGASNRVEWSSIVPTKHVNSYSVHNFIQGHQWIHSA</sequence>
<proteinExistence type="inferred from homology"/>
<evidence type="ECO:0000256" key="7">
    <source>
        <dbReference type="ARBA" id="ARBA00022525"/>
    </source>
</evidence>
<dbReference type="OrthoDB" id="2019149at2759"/>
<comment type="function">
    <text evidence="12">Acts in the modification of cell walls via demethylesterification of cell wall pectin.</text>
</comment>
<keyword evidence="8 12" id="KW-0378">Hydrolase</keyword>
<evidence type="ECO:0000313" key="14">
    <source>
        <dbReference type="EMBL" id="CAH9070381.1"/>
    </source>
</evidence>
<evidence type="ECO:0000256" key="6">
    <source>
        <dbReference type="ARBA" id="ARBA00022512"/>
    </source>
</evidence>
<feature type="signal peptide" evidence="12">
    <location>
        <begin position="1"/>
        <end position="20"/>
    </location>
</feature>
<keyword evidence="12" id="KW-0732">Signal</keyword>
<comment type="pathway">
    <text evidence="2 12">Glycan metabolism; pectin degradation; 2-dehydro-3-deoxy-D-gluconate from pectin: step 1/5.</text>
</comment>
<name>A0A9P0YP92_CUSEU</name>
<dbReference type="GO" id="GO:0045490">
    <property type="term" value="P:pectin catabolic process"/>
    <property type="evidence" value="ECO:0007669"/>
    <property type="project" value="UniProtKB-UniRule"/>
</dbReference>
<evidence type="ECO:0000256" key="3">
    <source>
        <dbReference type="ARBA" id="ARBA00006027"/>
    </source>
</evidence>
<accession>A0A9P0YP92</accession>
<dbReference type="InterPro" id="IPR011050">
    <property type="entry name" value="Pectin_lyase_fold/virulence"/>
</dbReference>
<keyword evidence="9 12" id="KW-0063">Aspartyl esterase</keyword>
<dbReference type="InterPro" id="IPR000070">
    <property type="entry name" value="Pectinesterase_cat"/>
</dbReference>
<keyword evidence="15" id="KW-1185">Reference proteome</keyword>
<dbReference type="GO" id="GO:0004857">
    <property type="term" value="F:enzyme inhibitor activity"/>
    <property type="evidence" value="ECO:0007669"/>
    <property type="project" value="InterPro"/>
</dbReference>
<evidence type="ECO:0000256" key="11">
    <source>
        <dbReference type="ARBA" id="ARBA00047928"/>
    </source>
</evidence>
<dbReference type="AlphaFoldDB" id="A0A9P0YP92"/>
<dbReference type="SMART" id="SM00856">
    <property type="entry name" value="PMEI"/>
    <property type="match status" value="1"/>
</dbReference>